<evidence type="ECO:0000256" key="4">
    <source>
        <dbReference type="ARBA" id="ARBA00022692"/>
    </source>
</evidence>
<comment type="caution">
    <text evidence="9">The sequence shown here is derived from an EMBL/GenBank/DDBJ whole genome shotgun (WGS) entry which is preliminary data.</text>
</comment>
<comment type="subcellular location">
    <subcellularLocation>
        <location evidence="1">Membrane</location>
        <topology evidence="1">Multi-pass membrane protein</topology>
    </subcellularLocation>
</comment>
<evidence type="ECO:0000256" key="1">
    <source>
        <dbReference type="ARBA" id="ARBA00004141"/>
    </source>
</evidence>
<dbReference type="PIRSF" id="PIRSF010045">
    <property type="entry name" value="DUF850_TM_euk"/>
    <property type="match status" value="1"/>
</dbReference>
<dbReference type="InterPro" id="IPR002809">
    <property type="entry name" value="EMC3/TMCO1"/>
</dbReference>
<comment type="function">
    <text evidence="7">The EMC seems to be required for efficient folding of proteins in the endoplasmic reticulum (ER).</text>
</comment>
<evidence type="ECO:0000256" key="5">
    <source>
        <dbReference type="ARBA" id="ARBA00022989"/>
    </source>
</evidence>
<organism evidence="9 10">
    <name type="scientific">Metschnikowia pulcherrima</name>
    <dbReference type="NCBI Taxonomy" id="27326"/>
    <lineage>
        <taxon>Eukaryota</taxon>
        <taxon>Fungi</taxon>
        <taxon>Dikarya</taxon>
        <taxon>Ascomycota</taxon>
        <taxon>Saccharomycotina</taxon>
        <taxon>Pichiomycetes</taxon>
        <taxon>Metschnikowiaceae</taxon>
        <taxon>Metschnikowia</taxon>
    </lineage>
</organism>
<dbReference type="InterPro" id="IPR008568">
    <property type="entry name" value="EMC3"/>
</dbReference>
<keyword evidence="4 8" id="KW-0812">Transmembrane</keyword>
<reference evidence="9" key="1">
    <citation type="submission" date="2020-10" db="EMBL/GenBank/DDBJ databases">
        <title>The Whole-Genome Sequence of Metschnikowia persimmonesis, a Novel Endophytic Yeast Species Isolated from Medicinal Plant Diospyros kaki Thumb.</title>
        <authorList>
            <person name="Rahmat E."/>
            <person name="Kang Y."/>
        </authorList>
    </citation>
    <scope>NUCLEOTIDE SEQUENCE</scope>
    <source>
        <strain evidence="9">KIOM G15050</strain>
    </source>
</reference>
<evidence type="ECO:0000313" key="9">
    <source>
        <dbReference type="EMBL" id="KAF8000896.1"/>
    </source>
</evidence>
<evidence type="ECO:0000256" key="6">
    <source>
        <dbReference type="ARBA" id="ARBA00023136"/>
    </source>
</evidence>
<evidence type="ECO:0000256" key="2">
    <source>
        <dbReference type="ARBA" id="ARBA00005376"/>
    </source>
</evidence>
<protein>
    <recommendedName>
        <fullName evidence="3 7">ER membrane protein complex subunit 3</fullName>
    </recommendedName>
</protein>
<proteinExistence type="inferred from homology"/>
<evidence type="ECO:0000313" key="10">
    <source>
        <dbReference type="Proteomes" id="UP000649328"/>
    </source>
</evidence>
<feature type="transmembrane region" description="Helical" evidence="8">
    <location>
        <begin position="124"/>
        <end position="144"/>
    </location>
</feature>
<dbReference type="AlphaFoldDB" id="A0A8H7L8Q7"/>
<accession>A0A8H7L8Q7</accession>
<dbReference type="GO" id="GO:0072546">
    <property type="term" value="C:EMC complex"/>
    <property type="evidence" value="ECO:0007669"/>
    <property type="project" value="TreeGrafter"/>
</dbReference>
<feature type="transmembrane region" description="Helical" evidence="8">
    <location>
        <begin position="175"/>
        <end position="192"/>
    </location>
</feature>
<keyword evidence="10" id="KW-1185">Reference proteome</keyword>
<dbReference type="Pfam" id="PF01956">
    <property type="entry name" value="EMC3_TMCO1"/>
    <property type="match status" value="1"/>
</dbReference>
<gene>
    <name evidence="9" type="ORF">HF325_004685</name>
</gene>
<keyword evidence="5 8" id="KW-1133">Transmembrane helix</keyword>
<evidence type="ECO:0000256" key="3">
    <source>
        <dbReference type="ARBA" id="ARBA00020822"/>
    </source>
</evidence>
<dbReference type="EMBL" id="JACBPP010000006">
    <property type="protein sequence ID" value="KAF8000896.1"/>
    <property type="molecule type" value="Genomic_DNA"/>
</dbReference>
<keyword evidence="6 8" id="KW-0472">Membrane</keyword>
<comment type="similarity">
    <text evidence="2 7">Belongs to the EMC3 family.</text>
</comment>
<sequence length="256" mass="28704">MSAGDLLLDPQLKWWMLIPITVAMVLVGVLRSNITFLLSLSQKPLTYRASREQHFLRRALAFKNNAGILTGPEFDMRQEYLLQKLRSTEFHENPESSDEPKNPFSDSATNDALMNMAKGNIMSYVPQTLIMAWVNYFFAGSVVMKLPFPLTDGFKSMLQNGVNTPNLDPRYVSAISWYFVNLFGLRPVYSLLMSDSDAARDIVAQQLQQQVVPNLGGPGGPKAAKVFSAEAESIQILDYESILGGVSQRILEKYRD</sequence>
<evidence type="ECO:0000256" key="7">
    <source>
        <dbReference type="PIRNR" id="PIRNR010045"/>
    </source>
</evidence>
<feature type="transmembrane region" description="Helical" evidence="8">
    <location>
        <begin position="14"/>
        <end position="38"/>
    </location>
</feature>
<dbReference type="GO" id="GO:0034975">
    <property type="term" value="P:protein folding in endoplasmic reticulum"/>
    <property type="evidence" value="ECO:0007669"/>
    <property type="project" value="TreeGrafter"/>
</dbReference>
<dbReference type="Proteomes" id="UP000649328">
    <property type="component" value="Unassembled WGS sequence"/>
</dbReference>
<dbReference type="OrthoDB" id="6745403at2759"/>
<dbReference type="PANTHER" id="PTHR13116">
    <property type="entry name" value="ER MEMBRANE PROTEIN COMPLEX SUBUNIT 3"/>
    <property type="match status" value="1"/>
</dbReference>
<name>A0A8H7L8Q7_9ASCO</name>
<dbReference type="PANTHER" id="PTHR13116:SF5">
    <property type="entry name" value="ER MEMBRANE PROTEIN COMPLEX SUBUNIT 3"/>
    <property type="match status" value="1"/>
</dbReference>
<evidence type="ECO:0000256" key="8">
    <source>
        <dbReference type="SAM" id="Phobius"/>
    </source>
</evidence>
<dbReference type="SMART" id="SM01415">
    <property type="entry name" value="DUF106"/>
    <property type="match status" value="1"/>
</dbReference>